<proteinExistence type="predicted"/>
<dbReference type="EMBL" id="MU858081">
    <property type="protein sequence ID" value="KAK4215346.1"/>
    <property type="molecule type" value="Genomic_DNA"/>
</dbReference>
<sequence length="108" mass="11173">MSSSSSSNPINPQNQGSQEQPSLLAGHAEFIKGSAESAIGSITGSHAWTSSGEQDKAHAKSNMKAAAEVRDSAGKGYGHVEEVAGKWTGCEGMKEEGKISAERAKRGV</sequence>
<gene>
    <name evidence="2" type="ORF">QBC37DRAFT_127476</name>
</gene>
<organism evidence="2 3">
    <name type="scientific">Rhypophila decipiens</name>
    <dbReference type="NCBI Taxonomy" id="261697"/>
    <lineage>
        <taxon>Eukaryota</taxon>
        <taxon>Fungi</taxon>
        <taxon>Dikarya</taxon>
        <taxon>Ascomycota</taxon>
        <taxon>Pezizomycotina</taxon>
        <taxon>Sordariomycetes</taxon>
        <taxon>Sordariomycetidae</taxon>
        <taxon>Sordariales</taxon>
        <taxon>Naviculisporaceae</taxon>
        <taxon>Rhypophila</taxon>
    </lineage>
</organism>
<accession>A0AAN7B788</accession>
<comment type="caution">
    <text evidence="2">The sequence shown here is derived from an EMBL/GenBank/DDBJ whole genome shotgun (WGS) entry which is preliminary data.</text>
</comment>
<reference evidence="2" key="1">
    <citation type="journal article" date="2023" name="Mol. Phylogenet. Evol.">
        <title>Genome-scale phylogeny and comparative genomics of the fungal order Sordariales.</title>
        <authorList>
            <person name="Hensen N."/>
            <person name="Bonometti L."/>
            <person name="Westerberg I."/>
            <person name="Brannstrom I.O."/>
            <person name="Guillou S."/>
            <person name="Cros-Aarteil S."/>
            <person name="Calhoun S."/>
            <person name="Haridas S."/>
            <person name="Kuo A."/>
            <person name="Mondo S."/>
            <person name="Pangilinan J."/>
            <person name="Riley R."/>
            <person name="LaButti K."/>
            <person name="Andreopoulos B."/>
            <person name="Lipzen A."/>
            <person name="Chen C."/>
            <person name="Yan M."/>
            <person name="Daum C."/>
            <person name="Ng V."/>
            <person name="Clum A."/>
            <person name="Steindorff A."/>
            <person name="Ohm R.A."/>
            <person name="Martin F."/>
            <person name="Silar P."/>
            <person name="Natvig D.O."/>
            <person name="Lalanne C."/>
            <person name="Gautier V."/>
            <person name="Ament-Velasquez S.L."/>
            <person name="Kruys A."/>
            <person name="Hutchinson M.I."/>
            <person name="Powell A.J."/>
            <person name="Barry K."/>
            <person name="Miller A.N."/>
            <person name="Grigoriev I.V."/>
            <person name="Debuchy R."/>
            <person name="Gladieux P."/>
            <person name="Hiltunen Thoren M."/>
            <person name="Johannesson H."/>
        </authorList>
    </citation>
    <scope>NUCLEOTIDE SEQUENCE</scope>
    <source>
        <strain evidence="2">PSN293</strain>
    </source>
</reference>
<dbReference type="Proteomes" id="UP001301769">
    <property type="component" value="Unassembled WGS sequence"/>
</dbReference>
<evidence type="ECO:0000256" key="1">
    <source>
        <dbReference type="SAM" id="MobiDB-lite"/>
    </source>
</evidence>
<evidence type="ECO:0000313" key="2">
    <source>
        <dbReference type="EMBL" id="KAK4215346.1"/>
    </source>
</evidence>
<protein>
    <recommendedName>
        <fullName evidence="4">Mismatched base pair and cruciform DNA recognition protein</fullName>
    </recommendedName>
</protein>
<dbReference type="AlphaFoldDB" id="A0AAN7B788"/>
<reference evidence="2" key="2">
    <citation type="submission" date="2023-05" db="EMBL/GenBank/DDBJ databases">
        <authorList>
            <consortium name="Lawrence Berkeley National Laboratory"/>
            <person name="Steindorff A."/>
            <person name="Hensen N."/>
            <person name="Bonometti L."/>
            <person name="Westerberg I."/>
            <person name="Brannstrom I.O."/>
            <person name="Guillou S."/>
            <person name="Cros-Aarteil S."/>
            <person name="Calhoun S."/>
            <person name="Haridas S."/>
            <person name="Kuo A."/>
            <person name="Mondo S."/>
            <person name="Pangilinan J."/>
            <person name="Riley R."/>
            <person name="Labutti K."/>
            <person name="Andreopoulos B."/>
            <person name="Lipzen A."/>
            <person name="Chen C."/>
            <person name="Yanf M."/>
            <person name="Daum C."/>
            <person name="Ng V."/>
            <person name="Clum A."/>
            <person name="Ohm R."/>
            <person name="Martin F."/>
            <person name="Silar P."/>
            <person name="Natvig D."/>
            <person name="Lalanne C."/>
            <person name="Gautier V."/>
            <person name="Ament-Velasquez S.L."/>
            <person name="Kruys A."/>
            <person name="Hutchinson M.I."/>
            <person name="Powell A.J."/>
            <person name="Barry K."/>
            <person name="Miller A.N."/>
            <person name="Grigoriev I.V."/>
            <person name="Debuchy R."/>
            <person name="Gladieux P."/>
            <person name="Thoren M.H."/>
            <person name="Johannesson H."/>
        </authorList>
    </citation>
    <scope>NUCLEOTIDE SEQUENCE</scope>
    <source>
        <strain evidence="2">PSN293</strain>
    </source>
</reference>
<feature type="region of interest" description="Disordered" evidence="1">
    <location>
        <begin position="44"/>
        <end position="72"/>
    </location>
</feature>
<feature type="region of interest" description="Disordered" evidence="1">
    <location>
        <begin position="1"/>
        <end position="29"/>
    </location>
</feature>
<feature type="compositionally biased region" description="Polar residues" evidence="1">
    <location>
        <begin position="8"/>
        <end position="21"/>
    </location>
</feature>
<evidence type="ECO:0008006" key="4">
    <source>
        <dbReference type="Google" id="ProtNLM"/>
    </source>
</evidence>
<keyword evidence="3" id="KW-1185">Reference proteome</keyword>
<evidence type="ECO:0000313" key="3">
    <source>
        <dbReference type="Proteomes" id="UP001301769"/>
    </source>
</evidence>
<name>A0AAN7B788_9PEZI</name>